<keyword evidence="4" id="KW-0004">4Fe-4S</keyword>
<feature type="domain" description="4Fe-4S Mo/W bis-MGD-type" evidence="17">
    <location>
        <begin position="222"/>
        <end position="278"/>
    </location>
</feature>
<keyword evidence="5" id="KW-0001">2Fe-2S</keyword>
<keyword evidence="19" id="KW-0830">Ubiquinone</keyword>
<dbReference type="KEGG" id="aco:Amico_1555"/>
<dbReference type="InterPro" id="IPR036010">
    <property type="entry name" value="2Fe-2S_ferredoxin-like_sf"/>
</dbReference>
<evidence type="ECO:0000256" key="12">
    <source>
        <dbReference type="ARBA" id="ARBA00023027"/>
    </source>
</evidence>
<reference evidence="19 20" key="1">
    <citation type="journal article" date="2010" name="Stand. Genomic Sci.">
        <title>Complete genome sequence of Aminobacterium colombiense type strain (ALA-1).</title>
        <authorList>
            <person name="Chertkov O."/>
            <person name="Sikorski J."/>
            <person name="Brambilla E."/>
            <person name="Lapidus A."/>
            <person name="Copeland A."/>
            <person name="Glavina Del Rio T."/>
            <person name="Nolan M."/>
            <person name="Lucas S."/>
            <person name="Tice H."/>
            <person name="Cheng J.F."/>
            <person name="Han C."/>
            <person name="Detter J.C."/>
            <person name="Bruce D."/>
            <person name="Tapia R."/>
            <person name="Goodwin L."/>
            <person name="Pitluck S."/>
            <person name="Liolios K."/>
            <person name="Ivanova N."/>
            <person name="Mavromatis K."/>
            <person name="Ovchinnikova G."/>
            <person name="Pati A."/>
            <person name="Chen A."/>
            <person name="Palaniappan K."/>
            <person name="Land M."/>
            <person name="Hauser L."/>
            <person name="Chang Y.J."/>
            <person name="Jeffries C.D."/>
            <person name="Spring S."/>
            <person name="Rohde M."/>
            <person name="Goker M."/>
            <person name="Bristow J."/>
            <person name="Eisen J.A."/>
            <person name="Markowitz V."/>
            <person name="Hugenholtz P."/>
            <person name="Kyrpides N.C."/>
            <person name="Klenk H.P."/>
        </authorList>
    </citation>
    <scope>NUCLEOTIDE SEQUENCE [LARGE SCALE GENOMIC DNA]</scope>
    <source>
        <strain evidence="20">DSM 12261 / ALA-1</strain>
    </source>
</reference>
<proteinExistence type="inferred from homology"/>
<dbReference type="GO" id="GO:0016020">
    <property type="term" value="C:membrane"/>
    <property type="evidence" value="ECO:0007669"/>
    <property type="project" value="UniProtKB-SubCell"/>
</dbReference>
<dbReference type="InterPro" id="IPR050123">
    <property type="entry name" value="Prok_molybdopt-oxidoreductase"/>
</dbReference>
<dbReference type="InterPro" id="IPR006656">
    <property type="entry name" value="Mopterin_OxRdtase"/>
</dbReference>
<dbReference type="GO" id="GO:0008137">
    <property type="term" value="F:NADH dehydrogenase (ubiquinone) activity"/>
    <property type="evidence" value="ECO:0007669"/>
    <property type="project" value="InterPro"/>
</dbReference>
<keyword evidence="13" id="KW-0472">Membrane</keyword>
<evidence type="ECO:0000256" key="4">
    <source>
        <dbReference type="ARBA" id="ARBA00022485"/>
    </source>
</evidence>
<dbReference type="Proteomes" id="UP000002366">
    <property type="component" value="Chromosome"/>
</dbReference>
<dbReference type="GO" id="GO:0003954">
    <property type="term" value="F:NADH dehydrogenase activity"/>
    <property type="evidence" value="ECO:0007669"/>
    <property type="project" value="TreeGrafter"/>
</dbReference>
<evidence type="ECO:0000256" key="10">
    <source>
        <dbReference type="ARBA" id="ARBA00023004"/>
    </source>
</evidence>
<evidence type="ECO:0000313" key="19">
    <source>
        <dbReference type="EMBL" id="ADE57672.1"/>
    </source>
</evidence>
<evidence type="ECO:0000256" key="8">
    <source>
        <dbReference type="ARBA" id="ARBA00022737"/>
    </source>
</evidence>
<feature type="domain" description="4Fe-4S His(Cys)3-ligated-type" evidence="18">
    <location>
        <begin position="80"/>
        <end position="119"/>
    </location>
</feature>
<keyword evidence="11" id="KW-0411">Iron-sulfur</keyword>
<dbReference type="OrthoDB" id="9803192at2"/>
<dbReference type="PROSITE" id="PS00641">
    <property type="entry name" value="COMPLEX1_75K_1"/>
    <property type="match status" value="1"/>
</dbReference>
<dbReference type="InterPro" id="IPR017900">
    <property type="entry name" value="4Fe4S_Fe_S_CS"/>
</dbReference>
<evidence type="ECO:0000256" key="6">
    <source>
        <dbReference type="ARBA" id="ARBA00022719"/>
    </source>
</evidence>
<evidence type="ECO:0000256" key="13">
    <source>
        <dbReference type="ARBA" id="ARBA00023136"/>
    </source>
</evidence>
<dbReference type="FunFam" id="3.10.20.740:FF:000004">
    <property type="entry name" value="NADH-quinone oxidoreductase"/>
    <property type="match status" value="1"/>
</dbReference>
<protein>
    <submittedName>
        <fullName evidence="19">NADH:ubiquinone oxidoreductase, subunit G, iron-sulfur binding protein</fullName>
    </submittedName>
</protein>
<dbReference type="Gene3D" id="3.30.70.20">
    <property type="match status" value="1"/>
</dbReference>
<dbReference type="HOGENOM" id="CLU_000422_4_0_0"/>
<evidence type="ECO:0000256" key="1">
    <source>
        <dbReference type="ARBA" id="ARBA00001966"/>
    </source>
</evidence>
<dbReference type="Pfam" id="PF13187">
    <property type="entry name" value="Fer4_9"/>
    <property type="match status" value="1"/>
</dbReference>
<dbReference type="Pfam" id="PF10588">
    <property type="entry name" value="NADH-G_4Fe-4S_3"/>
    <property type="match status" value="1"/>
</dbReference>
<dbReference type="SUPFAM" id="SSF54862">
    <property type="entry name" value="4Fe-4S ferredoxins"/>
    <property type="match status" value="1"/>
</dbReference>
<feature type="domain" description="4Fe-4S ferredoxin-type" evidence="16">
    <location>
        <begin position="139"/>
        <end position="170"/>
    </location>
</feature>
<dbReference type="Gene3D" id="3.40.50.740">
    <property type="match status" value="2"/>
</dbReference>
<dbReference type="eggNOG" id="COG3383">
    <property type="taxonomic scope" value="Bacteria"/>
</dbReference>
<dbReference type="SUPFAM" id="SSF54292">
    <property type="entry name" value="2Fe-2S ferredoxin-like"/>
    <property type="match status" value="1"/>
</dbReference>
<evidence type="ECO:0000256" key="11">
    <source>
        <dbReference type="ARBA" id="ARBA00023014"/>
    </source>
</evidence>
<evidence type="ECO:0000313" key="20">
    <source>
        <dbReference type="Proteomes" id="UP000002366"/>
    </source>
</evidence>
<dbReference type="FunFam" id="3.30.70.20:FF:000035">
    <property type="entry name" value="Iron hydrogenase 1"/>
    <property type="match status" value="1"/>
</dbReference>
<keyword evidence="9" id="KW-1278">Translocase</keyword>
<evidence type="ECO:0000256" key="9">
    <source>
        <dbReference type="ARBA" id="ARBA00022967"/>
    </source>
</evidence>
<evidence type="ECO:0000256" key="5">
    <source>
        <dbReference type="ARBA" id="ARBA00022714"/>
    </source>
</evidence>
<name>D5EGJ0_AMICL</name>
<dbReference type="CDD" id="cd00207">
    <property type="entry name" value="fer2"/>
    <property type="match status" value="1"/>
</dbReference>
<dbReference type="InterPro" id="IPR019574">
    <property type="entry name" value="NADH_UbQ_OxRdtase_Gsu_4Fe4S-bd"/>
</dbReference>
<dbReference type="Pfam" id="PF13510">
    <property type="entry name" value="Fer2_4"/>
    <property type="match status" value="1"/>
</dbReference>
<dbReference type="SMART" id="SM00929">
    <property type="entry name" value="NADH-G_4Fe-4S_3"/>
    <property type="match status" value="1"/>
</dbReference>
<comment type="cofactor">
    <cofactor evidence="1">
        <name>[4Fe-4S] cluster</name>
        <dbReference type="ChEBI" id="CHEBI:49883"/>
    </cofactor>
</comment>
<accession>D5EGJ0</accession>
<feature type="domain" description="4Fe-4S ferredoxin-type" evidence="16">
    <location>
        <begin position="183"/>
        <end position="212"/>
    </location>
</feature>
<dbReference type="RefSeq" id="WP_013048935.1">
    <property type="nucleotide sequence ID" value="NC_014011.1"/>
</dbReference>
<dbReference type="Gene3D" id="3.10.20.740">
    <property type="match status" value="1"/>
</dbReference>
<dbReference type="PROSITE" id="PS51839">
    <property type="entry name" value="4FE4S_HC3"/>
    <property type="match status" value="1"/>
</dbReference>
<evidence type="ECO:0000259" key="18">
    <source>
        <dbReference type="PROSITE" id="PS51839"/>
    </source>
</evidence>
<sequence>MSEITLNIDGKVCKGTVGDTILDIARKNDVYIPTLCYLEGISAIGSCRMCVVEVEGSNKLLTSCTTPATDGMKIHTQTEKLRAYRLQILELLFAGRNHFCMFCSQSGDCELQRLAIEHGMDKVRYPYLYSDFHNDASDEDLQVDHNRCILCLRCIRVCGEKVGAHTLDLEKRGWNASVVSDLGKVLGESDTCVSCGACAQVCPTGTITIRDFVYRGRRNDCDEVVESICPLCPIGCKIKAYVRTGSVARVEGASIDTPDGGQLCHKGRWWLPESTERERLSVPMVREGSTFREVSWDEALDLVADKLGRAKAANRAGALISGLSTDEELTVLSDFFRKSLKMDKVDCFNGDVLRGFEEGFHPFISQGVQPFTAAHNILDSDAIIVIGADPQNEAPVVASYIRVATVKNGAKLINFSAKDNPFEGITDVDIRISPEVLHGALVSFTEAVAGKEDAENRISSVADLANMKPEEIAIAAKYLADAKKPVVVLGSRLAKHPQIVMEAVNMAITAQGFFEDGLALVPMVLSGNSLGAWNTVLGKKAWLETEYLDFLYVSSTGMVPEDPKSLEAVNKARFVVAHVPYMVSPLVNMADVLLPMPAWYERSGHFCTLEGERRRMNMIVPPKEGLRGLSKIFQDLASRMGVSLATSSSASPCENVFKSHVSPDKAQVVSSEEV</sequence>
<keyword evidence="6" id="KW-0874">Quinone</keyword>
<dbReference type="Pfam" id="PF00384">
    <property type="entry name" value="Molybdopterin"/>
    <property type="match status" value="1"/>
</dbReference>
<dbReference type="InterPro" id="IPR001041">
    <property type="entry name" value="2Fe-2S_ferredoxin-type"/>
</dbReference>
<dbReference type="AlphaFoldDB" id="D5EGJ0"/>
<evidence type="ECO:0000256" key="14">
    <source>
        <dbReference type="ARBA" id="ARBA00034078"/>
    </source>
</evidence>
<comment type="cofactor">
    <cofactor evidence="14">
        <name>[2Fe-2S] cluster</name>
        <dbReference type="ChEBI" id="CHEBI:190135"/>
    </cofactor>
</comment>
<dbReference type="PROSITE" id="PS51085">
    <property type="entry name" value="2FE2S_FER_2"/>
    <property type="match status" value="1"/>
</dbReference>
<keyword evidence="20" id="KW-1185">Reference proteome</keyword>
<dbReference type="GO" id="GO:0042773">
    <property type="term" value="P:ATP synthesis coupled electron transport"/>
    <property type="evidence" value="ECO:0007669"/>
    <property type="project" value="InterPro"/>
</dbReference>
<evidence type="ECO:0000256" key="3">
    <source>
        <dbReference type="ARBA" id="ARBA00005404"/>
    </source>
</evidence>
<dbReference type="PANTHER" id="PTHR43105">
    <property type="entry name" value="RESPIRATORY NITRATE REDUCTASE"/>
    <property type="match status" value="1"/>
</dbReference>
<dbReference type="SUPFAM" id="SSF53706">
    <property type="entry name" value="Formate dehydrogenase/DMSO reductase, domains 1-3"/>
    <property type="match status" value="1"/>
</dbReference>
<keyword evidence="10" id="KW-0408">Iron</keyword>
<dbReference type="GO" id="GO:0051539">
    <property type="term" value="F:4 iron, 4 sulfur cluster binding"/>
    <property type="evidence" value="ECO:0007669"/>
    <property type="project" value="UniProtKB-KW"/>
</dbReference>
<comment type="subcellular location">
    <subcellularLocation>
        <location evidence="2">Membrane</location>
    </subcellularLocation>
</comment>
<feature type="domain" description="2Fe-2S ferredoxin-type" evidence="15">
    <location>
        <begin position="2"/>
        <end position="80"/>
    </location>
</feature>
<dbReference type="STRING" id="572547.Amico_1555"/>
<keyword evidence="8" id="KW-0677">Repeat</keyword>
<evidence type="ECO:0000256" key="7">
    <source>
        <dbReference type="ARBA" id="ARBA00022723"/>
    </source>
</evidence>
<dbReference type="PROSITE" id="PS00198">
    <property type="entry name" value="4FE4S_FER_1"/>
    <property type="match status" value="1"/>
</dbReference>
<dbReference type="GO" id="GO:0051537">
    <property type="term" value="F:2 iron, 2 sulfur cluster binding"/>
    <property type="evidence" value="ECO:0007669"/>
    <property type="project" value="UniProtKB-KW"/>
</dbReference>
<dbReference type="Pfam" id="PF04879">
    <property type="entry name" value="Molybdop_Fe4S4"/>
    <property type="match status" value="1"/>
</dbReference>
<dbReference type="PROSITE" id="PS51669">
    <property type="entry name" value="4FE4S_MOW_BIS_MGD"/>
    <property type="match status" value="1"/>
</dbReference>
<evidence type="ECO:0000259" key="16">
    <source>
        <dbReference type="PROSITE" id="PS51379"/>
    </source>
</evidence>
<dbReference type="InterPro" id="IPR006963">
    <property type="entry name" value="Mopterin_OxRdtase_4Fe-4S_dom"/>
</dbReference>
<dbReference type="GO" id="GO:0048038">
    <property type="term" value="F:quinone binding"/>
    <property type="evidence" value="ECO:0007669"/>
    <property type="project" value="UniProtKB-KW"/>
</dbReference>
<evidence type="ECO:0000259" key="17">
    <source>
        <dbReference type="PROSITE" id="PS51669"/>
    </source>
</evidence>
<dbReference type="Gene3D" id="2.20.25.90">
    <property type="entry name" value="ADC-like domains"/>
    <property type="match status" value="1"/>
</dbReference>
<evidence type="ECO:0000259" key="15">
    <source>
        <dbReference type="PROSITE" id="PS51085"/>
    </source>
</evidence>
<keyword evidence="12" id="KW-0520">NAD</keyword>
<comment type="similarity">
    <text evidence="3">Belongs to the complex I 75 kDa subunit family.</text>
</comment>
<dbReference type="InterPro" id="IPR000283">
    <property type="entry name" value="NADH_UbQ_OxRdtase_75kDa_su_CS"/>
</dbReference>
<gene>
    <name evidence="19" type="ordered locus">Amico_1555</name>
</gene>
<dbReference type="SMART" id="SM00926">
    <property type="entry name" value="Molybdop_Fe4S4"/>
    <property type="match status" value="1"/>
</dbReference>
<evidence type="ECO:0000256" key="2">
    <source>
        <dbReference type="ARBA" id="ARBA00004370"/>
    </source>
</evidence>
<dbReference type="PROSITE" id="PS51379">
    <property type="entry name" value="4FE4S_FER_2"/>
    <property type="match status" value="2"/>
</dbReference>
<dbReference type="PANTHER" id="PTHR43105:SF10">
    <property type="entry name" value="NADH-QUINONE OXIDOREDUCTASE SUBUNIT G"/>
    <property type="match status" value="1"/>
</dbReference>
<dbReference type="InterPro" id="IPR017896">
    <property type="entry name" value="4Fe4S_Fe-S-bd"/>
</dbReference>
<organism evidence="19 20">
    <name type="scientific">Aminobacterium colombiense (strain DSM 12261 / ALA-1)</name>
    <dbReference type="NCBI Taxonomy" id="572547"/>
    <lineage>
        <taxon>Bacteria</taxon>
        <taxon>Thermotogati</taxon>
        <taxon>Synergistota</taxon>
        <taxon>Synergistia</taxon>
        <taxon>Synergistales</taxon>
        <taxon>Aminobacteriaceae</taxon>
        <taxon>Aminobacterium</taxon>
    </lineage>
</organism>
<dbReference type="GO" id="GO:0046872">
    <property type="term" value="F:metal ion binding"/>
    <property type="evidence" value="ECO:0007669"/>
    <property type="project" value="UniProtKB-KW"/>
</dbReference>
<keyword evidence="7" id="KW-0479">Metal-binding</keyword>
<dbReference type="EMBL" id="CP001997">
    <property type="protein sequence ID" value="ADE57672.1"/>
    <property type="molecule type" value="Genomic_DNA"/>
</dbReference>
<dbReference type="CDD" id="cd00368">
    <property type="entry name" value="Molybdopterin-Binding"/>
    <property type="match status" value="1"/>
</dbReference>